<sequence length="2342" mass="260844">MSQTPCHFFNSPRGCRSGNSCRFSHAANGGGWRANERPLSPTSSAGTSPGRGGGTMRGTGRPSFSTPQAPRGKCNFYWATGHCRREFDCRFEHTRNPDAAGSATQSRTPQRQGFTPANTVTIDAIAPFLTDAGLNKINGSGTDVFFSSDSSASLSPTEAHSHLKRFLHDSFRFSSAFEVYAFLKPLSSANASNGLWTQEEGQLLLSTITSNNGLLRIIDIINWPLVSIQAGSNRSILSFQRGLLPLLRYMSSEFVVKSTLTTQANMLFMTVIENLPHFADVIEANVSEAMAVGSFRDSTTLNKDQAIGNQVLASLSGILYEILVRFKNAVSTYPRIAPLVMNLRDWFDQWLVKLSATPAAFDDPFKAVQPEVRDLITGAIKDKVMRLVSIVEREQGKTVAQSRREPRSSSGAADENEGLLSALHSSYEGPGELRSGGSRHDNDFQDIYDIRIAPTHEELLCRLPPFLPANIYGAPHPSPPESMQKLLDIQFRLLREELTAPLRMAVQLVGDDLKVGNRKKTRLADILEKGGGKYRGYADGQENIMFNVYANAEFTALVPDRRGLSVSITVQSPPGRASSPQSSVRASFWEGMSGKRLAQGGLIALVWQSGSDVSVHLGIIASSLKDLTDSAKQDARRVKVRIVFFDSKIELRILQALKGPNRRGDGIRLLVESPVMFEAIRPFLEALKVEPETLPFSRYMVHRPPRYFDTCKIEPPKYTQVPGFAFQLSSLFPESAGIADLRLSISDATSVENSRSELRRGSRLDGSQADAIIDALSREVALIQGPPGTGKSFTGVELLRVLIANHVRPILMIAFTNHALDHMLGSVLDAGITKKVVRLGSRSADQRIADFSIETLEMVTGHSRLDRSFAGRHRALKDVQEQITKLMHRILSENIESESIEIVKYLSSFYPEHCEWLSNPPAWIVNLRALNDGEELRWQRQGRGRRIEDEDHSLYAYWKNGDDVDFLEGMMNAEQARRFPGALPAASSNMFGVLASDDIAQVGTDTDSDVESDVPTLEDGDEDTESDEDVVEERWMKIPVRSLVYHHDDLIVEGVTSPDSSEKPQEPVAAKQTPFGASDVQDSRGFFAALGHDGVPPLPSSDRPLQKLFDVGDVWAMSRSERRRLHEFWVGQVRIEMQQNQMGEFERLRELHATTLRQCNEGKEETRRQLLENVDIIGCTTTGAAKLASLLKGLSPRVLLVEEAGQVMEAHVLGSLVPSVEHLILIGDPLQLRPTLNNYSLSMDSRRGRELYKFDMSLMERLSRSGLSMSRIDVQRRMRPTISSLIRNTLYPGLIDHEMVNQYPSVQGLAKDVFFLTHDHKENGGADDTASKYNIYEVEMIKDLVLYLLRQGCYSEEGDIVVLCAYLGQLARLRDALSHEVAVLIDERDQQALSDQEDDKVVEQVEGTVIERVRVTSRVRLRTVDNYQGEEGRIVILSLVRNSGALDDETDVLGINHGAKPNIGFLRSENRTNVALSRAREGLFIFGNAANLSSRSNMWRSIIEELEAGDALGNALPIVCHRHPDSIEYVSEPNRLPRVAPDGGCMRPCESRLKCGHLCPFKCHCDDPKHVSVVCSQECRRLCSRGHPCNKQCATACGDCVFPIYDVELPCGHTVASIPCHQLDSLDDVYCNEVMLKQLPHCEHTASMPCSQNTASYSCASLCGCLMQCCGKSCAARCYQCQAVNSRPPDNIPIIPRVEHRRHPCQKSLYCEHLCREPCAEGHEHTTICMEPCRQVCPHARCQLPCSTPCAPCQEPCTWNCPHFTCPVPCGSVCARLPCDKRCEFQLICGHRCPSVCGEECDVQVCPICASDNKKAQIVDLILQRSLEDITPDLETLDELLITVPSCRHVFTVETLDGHCGLADYYLQKGVDGPWVGLRAPPHGFKQPPTCPTCRAAITSPRYGRIFKRADLDILERNVAAKMSRSLGEVQTANAALSQEEMKAVLLREAASIKFTKKNAKSPKSLNQRRAAVLKTNQKTPVSERDLHPANTHLHDIDSSVVQAWRKATHGLFKAYRDVFQVAETRSAHLHAWEAAFSCLFNREIEAAKAYPDRAPRRPTEHAMRVAKMAVGQPRPLADQRFLVEAFWATLNIRTSLISLAQAWLEEAGKREAYSALQQQNWATYVDFLLRTYARDAEIAYHVALQSESHRQVTKTALFLMRAELERFQFNLFMCRKNDVLKTERRELSNAVKKHAEDAEIQMNATVKTHLAKRRGGRPEDEANWVEENFTSTARAIVEEWQRMEQTLRADTFYQPVSLQERMEIVKGLNFSHAGHFYNCPNGHTFVITECGGASERGTCPECGAGIGGYGHRLDSSNTRATDFEEMARQAGAGESPWGTPW</sequence>
<proteinExistence type="predicted"/>
<gene>
    <name evidence="1" type="ORF">BV22DRAFT_1196058</name>
</gene>
<keyword evidence="1" id="KW-0378">Hydrolase</keyword>
<protein>
    <submittedName>
        <fullName evidence="1">P-loop containing nucleoside triphosphate hydrolase protein</fullName>
    </submittedName>
</protein>
<name>A0ACB8BFV1_9AGAM</name>
<keyword evidence="2" id="KW-1185">Reference proteome</keyword>
<evidence type="ECO:0000313" key="1">
    <source>
        <dbReference type="EMBL" id="KAH7924260.1"/>
    </source>
</evidence>
<organism evidence="1 2">
    <name type="scientific">Leucogyrophana mollusca</name>
    <dbReference type="NCBI Taxonomy" id="85980"/>
    <lineage>
        <taxon>Eukaryota</taxon>
        <taxon>Fungi</taxon>
        <taxon>Dikarya</taxon>
        <taxon>Basidiomycota</taxon>
        <taxon>Agaricomycotina</taxon>
        <taxon>Agaricomycetes</taxon>
        <taxon>Agaricomycetidae</taxon>
        <taxon>Boletales</taxon>
        <taxon>Boletales incertae sedis</taxon>
        <taxon>Leucogyrophana</taxon>
    </lineage>
</organism>
<comment type="caution">
    <text evidence="1">The sequence shown here is derived from an EMBL/GenBank/DDBJ whole genome shotgun (WGS) entry which is preliminary data.</text>
</comment>
<evidence type="ECO:0000313" key="2">
    <source>
        <dbReference type="Proteomes" id="UP000790709"/>
    </source>
</evidence>
<reference evidence="1" key="1">
    <citation type="journal article" date="2021" name="New Phytol.">
        <title>Evolutionary innovations through gain and loss of genes in the ectomycorrhizal Boletales.</title>
        <authorList>
            <person name="Wu G."/>
            <person name="Miyauchi S."/>
            <person name="Morin E."/>
            <person name="Kuo A."/>
            <person name="Drula E."/>
            <person name="Varga T."/>
            <person name="Kohler A."/>
            <person name="Feng B."/>
            <person name="Cao Y."/>
            <person name="Lipzen A."/>
            <person name="Daum C."/>
            <person name="Hundley H."/>
            <person name="Pangilinan J."/>
            <person name="Johnson J."/>
            <person name="Barry K."/>
            <person name="LaButti K."/>
            <person name="Ng V."/>
            <person name="Ahrendt S."/>
            <person name="Min B."/>
            <person name="Choi I.G."/>
            <person name="Park H."/>
            <person name="Plett J.M."/>
            <person name="Magnuson J."/>
            <person name="Spatafora J.W."/>
            <person name="Nagy L.G."/>
            <person name="Henrissat B."/>
            <person name="Grigoriev I.V."/>
            <person name="Yang Z.L."/>
            <person name="Xu J."/>
            <person name="Martin F.M."/>
        </authorList>
    </citation>
    <scope>NUCLEOTIDE SEQUENCE</scope>
    <source>
        <strain evidence="1">KUC20120723A-06</strain>
    </source>
</reference>
<accession>A0ACB8BFV1</accession>
<dbReference type="EMBL" id="MU266429">
    <property type="protein sequence ID" value="KAH7924260.1"/>
    <property type="molecule type" value="Genomic_DNA"/>
</dbReference>
<dbReference type="Proteomes" id="UP000790709">
    <property type="component" value="Unassembled WGS sequence"/>
</dbReference>